<dbReference type="PROSITE" id="PS50802">
    <property type="entry name" value="OTU"/>
    <property type="match status" value="1"/>
</dbReference>
<feature type="domain" description="OTU" evidence="2">
    <location>
        <begin position="60"/>
        <end position="228"/>
    </location>
</feature>
<dbReference type="InterPro" id="IPR038765">
    <property type="entry name" value="Papain-like_cys_pep_sf"/>
</dbReference>
<proteinExistence type="predicted"/>
<dbReference type="AlphaFoldDB" id="A0A9W7FCC0"/>
<dbReference type="InterPro" id="IPR050704">
    <property type="entry name" value="Peptidase_C85-like"/>
</dbReference>
<keyword evidence="4" id="KW-1185">Reference proteome</keyword>
<dbReference type="SUPFAM" id="SSF54001">
    <property type="entry name" value="Cysteine proteinases"/>
    <property type="match status" value="1"/>
</dbReference>
<dbReference type="Gene3D" id="3.90.70.80">
    <property type="match status" value="1"/>
</dbReference>
<evidence type="ECO:0000259" key="2">
    <source>
        <dbReference type="PROSITE" id="PS50802"/>
    </source>
</evidence>
<dbReference type="PANTHER" id="PTHR12419:SF10">
    <property type="entry name" value="DEUBIQUITINASE OTUD6B"/>
    <property type="match status" value="1"/>
</dbReference>
<reference evidence="4" key="1">
    <citation type="journal article" date="2023" name="Commun. Biol.">
        <title>Genome analysis of Parmales, the sister group of diatoms, reveals the evolutionary specialization of diatoms from phago-mixotrophs to photoautotrophs.</title>
        <authorList>
            <person name="Ban H."/>
            <person name="Sato S."/>
            <person name="Yoshikawa S."/>
            <person name="Yamada K."/>
            <person name="Nakamura Y."/>
            <person name="Ichinomiya M."/>
            <person name="Sato N."/>
            <person name="Blanc-Mathieu R."/>
            <person name="Endo H."/>
            <person name="Kuwata A."/>
            <person name="Ogata H."/>
        </authorList>
    </citation>
    <scope>NUCLEOTIDE SEQUENCE [LARGE SCALE GENOMIC DNA]</scope>
    <source>
        <strain evidence="4">NIES 3700</strain>
    </source>
</reference>
<dbReference type="Proteomes" id="UP001165122">
    <property type="component" value="Unassembled WGS sequence"/>
</dbReference>
<dbReference type="OrthoDB" id="415023at2759"/>
<dbReference type="GO" id="GO:0004843">
    <property type="term" value="F:cysteine-type deubiquitinase activity"/>
    <property type="evidence" value="ECO:0007669"/>
    <property type="project" value="TreeGrafter"/>
</dbReference>
<name>A0A9W7FCC0_9STRA</name>
<gene>
    <name evidence="3" type="ORF">TrLO_g1308</name>
</gene>
<accession>A0A9W7FCC0</accession>
<dbReference type="GO" id="GO:0016579">
    <property type="term" value="P:protein deubiquitination"/>
    <property type="evidence" value="ECO:0007669"/>
    <property type="project" value="TreeGrafter"/>
</dbReference>
<evidence type="ECO:0000256" key="1">
    <source>
        <dbReference type="SAM" id="MobiDB-lite"/>
    </source>
</evidence>
<dbReference type="CDD" id="cd22748">
    <property type="entry name" value="OTU_OTUD6-like"/>
    <property type="match status" value="1"/>
</dbReference>
<comment type="caution">
    <text evidence="3">The sequence shown here is derived from an EMBL/GenBank/DDBJ whole genome shotgun (WGS) entry which is preliminary data.</text>
</comment>
<evidence type="ECO:0000313" key="3">
    <source>
        <dbReference type="EMBL" id="GMI09570.1"/>
    </source>
</evidence>
<dbReference type="Pfam" id="PF02338">
    <property type="entry name" value="OTU"/>
    <property type="match status" value="1"/>
</dbReference>
<organism evidence="3 4">
    <name type="scientific">Triparma laevis f. longispina</name>
    <dbReference type="NCBI Taxonomy" id="1714387"/>
    <lineage>
        <taxon>Eukaryota</taxon>
        <taxon>Sar</taxon>
        <taxon>Stramenopiles</taxon>
        <taxon>Ochrophyta</taxon>
        <taxon>Bolidophyceae</taxon>
        <taxon>Parmales</taxon>
        <taxon>Triparmaceae</taxon>
        <taxon>Triparma</taxon>
    </lineage>
</organism>
<sequence>MPKKDRGGNSKRQQKLSSNNAKSNGPSKNSISNTRNTKHRSTHDRPPTYSLLNLLRPYNLSVSRTPKDGNCLFNAVAVSLASIDDFDSHYDPKEDPPIDPTYTYSILDDLRTSVSDYMFLHPTNYEPFFTSSTDPDNLLIQRDFEDLQDSTFKSYCDRLKRDGEWGGQMEIMALSCMLDREIKVFQELGEGEAYLQRVKDESVKGCRRRRSVCIWYVDESHYEGLIWKDATSGWEDDNNNLEDLPVNKKYCSECKKKIKRCICVDEDGFSKI</sequence>
<protein>
    <recommendedName>
        <fullName evidence="2">OTU domain-containing protein</fullName>
    </recommendedName>
</protein>
<dbReference type="EMBL" id="BRXW01000138">
    <property type="protein sequence ID" value="GMI09570.1"/>
    <property type="molecule type" value="Genomic_DNA"/>
</dbReference>
<dbReference type="InterPro" id="IPR003323">
    <property type="entry name" value="OTU_dom"/>
</dbReference>
<feature type="region of interest" description="Disordered" evidence="1">
    <location>
        <begin position="1"/>
        <end position="50"/>
    </location>
</feature>
<evidence type="ECO:0000313" key="4">
    <source>
        <dbReference type="Proteomes" id="UP001165122"/>
    </source>
</evidence>
<feature type="compositionally biased region" description="Polar residues" evidence="1">
    <location>
        <begin position="15"/>
        <end position="35"/>
    </location>
</feature>
<dbReference type="PANTHER" id="PTHR12419">
    <property type="entry name" value="OTU DOMAIN CONTAINING PROTEIN"/>
    <property type="match status" value="1"/>
</dbReference>